<dbReference type="InterPro" id="IPR011009">
    <property type="entry name" value="Kinase-like_dom_sf"/>
</dbReference>
<evidence type="ECO:0000256" key="3">
    <source>
        <dbReference type="SAM" id="Phobius"/>
    </source>
</evidence>
<feature type="coiled-coil region" evidence="1">
    <location>
        <begin position="335"/>
        <end position="362"/>
    </location>
</feature>
<feature type="region of interest" description="Disordered" evidence="2">
    <location>
        <begin position="666"/>
        <end position="711"/>
    </location>
</feature>
<dbReference type="HOGENOM" id="CLU_020644_0_0_1"/>
<evidence type="ECO:0000313" key="5">
    <source>
        <dbReference type="Proteomes" id="UP000001294"/>
    </source>
</evidence>
<dbReference type="Proteomes" id="UP000001294">
    <property type="component" value="Unassembled WGS sequence"/>
</dbReference>
<sequence length="769" mass="86206">MPAASKPINDNVVYRYSTLLAIKVLKRIRPREGNVLMLTDRLCVKYGRRVHLSEASTIHFLSQNTSLPVPRVLCAFTHSERSYIVMERIKGDIIGNGWVKRSEESKAKLLSQLGKLIREMRDLPPPRGVGVASIDGGSLFDCRIPGTSLRFGPFDTIQDFHRHIRMGMDFDSSLNPELPSHSTAKLVKPVNLFIGSTNGLCHNATVSVNGQELSHRWEGPSATGSGVIPSSPYNGSTEIRATWYSTCVTAPLGAPNGQNAHVFTFIFDTDRSHGLEDDIGFTISFGNDTRNDNGIKVLRLSNFPVSFGDIPNWGEGDDTSDPIDSNTGSSPDPGLASLEVQLEAELQRLQVLQYELQQLHNSVALEKKKIFHLLKQDCEPLLAKWEQCEDFFCYLKSSWQKVPEFYWSMRYRFGLLGPGRVIPICRLIPEEPPDHDADETKPSLLPSHPVATPSKHAIPTYSETSSSSSTSTIPSTTTEPPRPIITRPPSKPESHLDTNPNHPDINEVVIPLPIYSPTKKFIRSCAIILLIALIIGLFVRVVRHSTAFRRRRRDIASRREELRTRRAYRNAARRLRWRQWWQGRFYFQAASVASSHSLPEFQHVRGTNYPGDENNRLNPREIRDNDSTSEISTQSSDTNDEEPQQRMMQAEILGLRRVLEYVGQLVGSDDTTSTSRSSSARHRNRSRSRSVPPPYEYPMRHNRNASVGDNNHPRIHTLEIRRSVTPGVISGGPSSPRASTMFSLETGSLVTLETLDTLDSGTAPPSYHP</sequence>
<organism evidence="4 5">
    <name type="scientific">Talaromyces marneffei (strain ATCC 18224 / CBS 334.59 / QM 7333)</name>
    <name type="common">Penicillium marneffei</name>
    <dbReference type="NCBI Taxonomy" id="441960"/>
    <lineage>
        <taxon>Eukaryota</taxon>
        <taxon>Fungi</taxon>
        <taxon>Dikarya</taxon>
        <taxon>Ascomycota</taxon>
        <taxon>Pezizomycotina</taxon>
        <taxon>Eurotiomycetes</taxon>
        <taxon>Eurotiomycetidae</taxon>
        <taxon>Eurotiales</taxon>
        <taxon>Trichocomaceae</taxon>
        <taxon>Talaromyces</taxon>
        <taxon>Talaromyces sect. Talaromyces</taxon>
    </lineage>
</organism>
<keyword evidence="3" id="KW-1133">Transmembrane helix</keyword>
<dbReference type="VEuPathDB" id="FungiDB:PMAA_092110"/>
<proteinExistence type="predicted"/>
<dbReference type="PhylomeDB" id="B6QK54"/>
<evidence type="ECO:0000313" key="4">
    <source>
        <dbReference type="EMBL" id="EEA22586.1"/>
    </source>
</evidence>
<protein>
    <submittedName>
        <fullName evidence="4">Uncharacterized protein</fullName>
    </submittedName>
</protein>
<name>B6QK54_TALMQ</name>
<evidence type="ECO:0000256" key="1">
    <source>
        <dbReference type="SAM" id="Coils"/>
    </source>
</evidence>
<dbReference type="AlphaFoldDB" id="B6QK54"/>
<keyword evidence="3" id="KW-0812">Transmembrane</keyword>
<feature type="compositionally biased region" description="Low complexity" evidence="2">
    <location>
        <begin position="458"/>
        <end position="488"/>
    </location>
</feature>
<keyword evidence="5" id="KW-1185">Reference proteome</keyword>
<feature type="compositionally biased region" description="Polar residues" evidence="2">
    <location>
        <begin position="628"/>
        <end position="637"/>
    </location>
</feature>
<dbReference type="SUPFAM" id="SSF56112">
    <property type="entry name" value="Protein kinase-like (PK-like)"/>
    <property type="match status" value="1"/>
</dbReference>
<feature type="region of interest" description="Disordered" evidence="2">
    <location>
        <begin position="455"/>
        <end position="502"/>
    </location>
</feature>
<evidence type="ECO:0000256" key="2">
    <source>
        <dbReference type="SAM" id="MobiDB-lite"/>
    </source>
</evidence>
<dbReference type="EMBL" id="DS995902">
    <property type="protein sequence ID" value="EEA22586.1"/>
    <property type="molecule type" value="Genomic_DNA"/>
</dbReference>
<accession>B6QK54</accession>
<dbReference type="InterPro" id="IPR051678">
    <property type="entry name" value="AGP_Transferase"/>
</dbReference>
<keyword evidence="1" id="KW-0175">Coiled coil</keyword>
<feature type="compositionally biased region" description="Basic residues" evidence="2">
    <location>
        <begin position="679"/>
        <end position="688"/>
    </location>
</feature>
<keyword evidence="3" id="KW-0472">Membrane</keyword>
<dbReference type="STRING" id="441960.B6QK54"/>
<feature type="region of interest" description="Disordered" evidence="2">
    <location>
        <begin position="603"/>
        <end position="645"/>
    </location>
</feature>
<dbReference type="OrthoDB" id="4225201at2759"/>
<reference evidence="5" key="1">
    <citation type="journal article" date="2015" name="Genome Announc.">
        <title>Genome sequence of the AIDS-associated pathogen Penicillium marneffei (ATCC18224) and its near taxonomic relative Talaromyces stipitatus (ATCC10500).</title>
        <authorList>
            <person name="Nierman W.C."/>
            <person name="Fedorova-Abrams N.D."/>
            <person name="Andrianopoulos A."/>
        </authorList>
    </citation>
    <scope>NUCLEOTIDE SEQUENCE [LARGE SCALE GENOMIC DNA]</scope>
    <source>
        <strain evidence="5">ATCC 18224 / CBS 334.59 / QM 7333</strain>
    </source>
</reference>
<dbReference type="PANTHER" id="PTHR21310">
    <property type="entry name" value="AMINOGLYCOSIDE PHOSPHOTRANSFERASE-RELATED-RELATED"/>
    <property type="match status" value="1"/>
</dbReference>
<feature type="transmembrane region" description="Helical" evidence="3">
    <location>
        <begin position="521"/>
        <end position="542"/>
    </location>
</feature>
<dbReference type="PANTHER" id="PTHR21310:SF55">
    <property type="entry name" value="AMINOGLYCOSIDE PHOSPHOTRANSFERASE DOMAIN-CONTAINING PROTEIN"/>
    <property type="match status" value="1"/>
</dbReference>
<gene>
    <name evidence="4" type="ORF">PMAA_092110</name>
</gene>
<dbReference type="CDD" id="cd05120">
    <property type="entry name" value="APH_ChoK_like"/>
    <property type="match status" value="1"/>
</dbReference>
<feature type="compositionally biased region" description="Basic and acidic residues" evidence="2">
    <location>
        <begin position="613"/>
        <end position="626"/>
    </location>
</feature>